<keyword evidence="4" id="KW-1185">Reference proteome</keyword>
<feature type="compositionally biased region" description="Polar residues" evidence="1">
    <location>
        <begin position="1"/>
        <end position="19"/>
    </location>
</feature>
<feature type="region of interest" description="Disordered" evidence="1">
    <location>
        <begin position="223"/>
        <end position="285"/>
    </location>
</feature>
<gene>
    <name evidence="3" type="ORF">CYCCA115_LOCUS12217</name>
</gene>
<feature type="domain" description="Helicase-associated" evidence="2">
    <location>
        <begin position="496"/>
        <end position="565"/>
    </location>
</feature>
<dbReference type="Pfam" id="PF03457">
    <property type="entry name" value="HA"/>
    <property type="match status" value="2"/>
</dbReference>
<reference evidence="3" key="1">
    <citation type="submission" date="2023-08" db="EMBL/GenBank/DDBJ databases">
        <authorList>
            <person name="Audoor S."/>
            <person name="Bilcke G."/>
        </authorList>
    </citation>
    <scope>NUCLEOTIDE SEQUENCE</scope>
</reference>
<accession>A0AAD2FQK2</accession>
<dbReference type="PANTHER" id="PTHR33418">
    <property type="entry name" value="HELICASE-ASSOCIATED"/>
    <property type="match status" value="1"/>
</dbReference>
<feature type="domain" description="Helicase-associated" evidence="2">
    <location>
        <begin position="423"/>
        <end position="490"/>
    </location>
</feature>
<organism evidence="3 4">
    <name type="scientific">Cylindrotheca closterium</name>
    <dbReference type="NCBI Taxonomy" id="2856"/>
    <lineage>
        <taxon>Eukaryota</taxon>
        <taxon>Sar</taxon>
        <taxon>Stramenopiles</taxon>
        <taxon>Ochrophyta</taxon>
        <taxon>Bacillariophyta</taxon>
        <taxon>Bacillariophyceae</taxon>
        <taxon>Bacillariophycidae</taxon>
        <taxon>Bacillariales</taxon>
        <taxon>Bacillariaceae</taxon>
        <taxon>Cylindrotheca</taxon>
    </lineage>
</organism>
<dbReference type="Gene3D" id="6.10.140.530">
    <property type="match status" value="2"/>
</dbReference>
<proteinExistence type="predicted"/>
<protein>
    <recommendedName>
        <fullName evidence="2">Helicase-associated domain-containing protein</fullName>
    </recommendedName>
</protein>
<feature type="region of interest" description="Disordered" evidence="1">
    <location>
        <begin position="167"/>
        <end position="192"/>
    </location>
</feature>
<feature type="compositionally biased region" description="Basic and acidic residues" evidence="1">
    <location>
        <begin position="313"/>
        <end position="330"/>
    </location>
</feature>
<feature type="compositionally biased region" description="Pro residues" evidence="1">
    <location>
        <begin position="169"/>
        <end position="184"/>
    </location>
</feature>
<dbReference type="EMBL" id="CAKOGP040001758">
    <property type="protein sequence ID" value="CAJ1949677.1"/>
    <property type="molecule type" value="Genomic_DNA"/>
</dbReference>
<dbReference type="InterPro" id="IPR005114">
    <property type="entry name" value="Helicase_assoc"/>
</dbReference>
<name>A0AAD2FQK2_9STRA</name>
<comment type="caution">
    <text evidence="3">The sequence shown here is derived from an EMBL/GenBank/DDBJ whole genome shotgun (WGS) entry which is preliminary data.</text>
</comment>
<dbReference type="AlphaFoldDB" id="A0AAD2FQK2"/>
<evidence type="ECO:0000259" key="2">
    <source>
        <dbReference type="Pfam" id="PF03457"/>
    </source>
</evidence>
<feature type="region of interest" description="Disordered" evidence="1">
    <location>
        <begin position="1"/>
        <end position="38"/>
    </location>
</feature>
<evidence type="ECO:0000313" key="4">
    <source>
        <dbReference type="Proteomes" id="UP001295423"/>
    </source>
</evidence>
<sequence>MNAPTNFQRSSSWTLQSYLKSKDTPQDDEKDNDMAVPKTDLLRGFSSILDTSAAYDVLPHQVENQHDSSKTSKRVSIISSASEADTRCSESDDDDSWMDALCDVPVEMIDAIDPLPIFQDDVLATPTNSQTHKRSADDLISPTIVTPYTSGKHIALRRVSVDGFLPAAATPPAPRAPKNAPPTRPSRLDNVASPEANVDAVWSKGNFRPSQLFQKELRLVKRKATTSEPSSMKAPPATKDVPFPNISSSGRVRKSVKLFDPLDYENPRKPRKSKSVIKKQGNTSEQVLAKASFSSNDVPYHIVMEPIKKKRKMETPVKVETGAKKSDTSRKLKSLKKATPSTPNKINCSTKVGISKSADSQSKENKTRRIKASKARRAAVLRPKDALRPRVLTPTKVKGDPTPLDLSKIPVVVGNKTFSDIQAASWTKKYKEFLAFKEFYGHTAVPHFYTPNLKLSRWVKRQRYQYKLRLNKLASTMTDDRITLLNEAGFIWDSHTNVWMERYRELSNFVKKHGHSGVTSTRKSKKHCCLAAWVKHQRRQYKLMKMGCPSHMSPDRIDLLNKIGFQWFIRPSYQNEIIHKLQTEEDQTTRVPRPTTTEAFQVDDVKPDQVKSTFADL</sequence>
<evidence type="ECO:0000313" key="3">
    <source>
        <dbReference type="EMBL" id="CAJ1949677.1"/>
    </source>
</evidence>
<dbReference type="Proteomes" id="UP001295423">
    <property type="component" value="Unassembled WGS sequence"/>
</dbReference>
<feature type="region of interest" description="Disordered" evidence="1">
    <location>
        <begin position="313"/>
        <end position="344"/>
    </location>
</feature>
<evidence type="ECO:0000256" key="1">
    <source>
        <dbReference type="SAM" id="MobiDB-lite"/>
    </source>
</evidence>
<dbReference type="PANTHER" id="PTHR33418:SF1">
    <property type="entry name" value="HELICASE-ASSOCIATED DOMAIN-CONTAINING PROTEIN"/>
    <property type="match status" value="1"/>
</dbReference>